<gene>
    <name evidence="3" type="ORF">D1866_11305</name>
    <name evidence="2" type="ORF">GFB69_02745</name>
</gene>
<dbReference type="AlphaFoldDB" id="A0A650CXT2"/>
<reference evidence="3 4" key="2">
    <citation type="submission" date="2019-10" db="EMBL/GenBank/DDBJ databases">
        <title>Genome Sequences from Six Type Strain Members of the Archaeal Family Sulfolobaceae: Acidianus ambivalens, Acidianus infernus, Metallosphaera prunae, Stygiolobus azoricus, Sulfolobus metallicus, and Sulfurisphaera ohwakuensis.</title>
        <authorList>
            <person name="Counts J.A."/>
            <person name="Kelly R.M."/>
        </authorList>
    </citation>
    <scope>NUCLEOTIDE SEQUENCE [LARGE SCALE GENOMIC DNA]</scope>
    <source>
        <strain evidence="3 4">LEI 10</strain>
    </source>
</reference>
<dbReference type="Gene3D" id="1.10.10.10">
    <property type="entry name" value="Winged helix-like DNA-binding domain superfamily/Winged helix DNA-binding domain"/>
    <property type="match status" value="1"/>
</dbReference>
<dbReference type="InterPro" id="IPR051797">
    <property type="entry name" value="TrmB-like"/>
</dbReference>
<dbReference type="InterPro" id="IPR002831">
    <property type="entry name" value="Tscrpt_reg_TrmB_N"/>
</dbReference>
<evidence type="ECO:0000313" key="3">
    <source>
        <dbReference type="EMBL" id="QGR22495.1"/>
    </source>
</evidence>
<dbReference type="RefSeq" id="WP_152939948.1">
    <property type="nucleotide sequence ID" value="NZ_CP045482.1"/>
</dbReference>
<sequence>MDSNPLEDTLARVSRFASILGISRAELRIYSTLLLEGQMTARQLAEQLGISYTKIYSLLIKLEERGWIKRLGKKPAVYEAIPLRDLWASIKKMIEIKVDEFEKEFIEPLSSLLSPSSTYSITMIPPDKIKSTFYEILDEGNKVSIAISYPELLSEDIIQAIKAKSYTSPDLRVIIQSDINIPEISGLQIRKLSNMFGSGLITSTAVLLIIKNADKLSGLFSNHKYIVDIATVYFNHLWTQAK</sequence>
<proteinExistence type="predicted"/>
<dbReference type="PANTHER" id="PTHR34293">
    <property type="entry name" value="HTH-TYPE TRANSCRIPTIONAL REGULATOR TRMBL2"/>
    <property type="match status" value="1"/>
</dbReference>
<evidence type="ECO:0000313" key="5">
    <source>
        <dbReference type="Proteomes" id="UP000474054"/>
    </source>
</evidence>
<organism evidence="3 4">
    <name type="scientific">Acidianus ambivalens</name>
    <name type="common">Desulfurolobus ambivalens</name>
    <dbReference type="NCBI Taxonomy" id="2283"/>
    <lineage>
        <taxon>Archaea</taxon>
        <taxon>Thermoproteota</taxon>
        <taxon>Thermoprotei</taxon>
        <taxon>Sulfolobales</taxon>
        <taxon>Sulfolobaceae</taxon>
        <taxon>Acidianus</taxon>
    </lineage>
</organism>
<dbReference type="Proteomes" id="UP000426328">
    <property type="component" value="Chromosome"/>
</dbReference>
<name>A0A650CXT2_ACIAM</name>
<dbReference type="EMBL" id="WHYS01000001">
    <property type="protein sequence ID" value="MQL54696.1"/>
    <property type="molecule type" value="Genomic_DNA"/>
</dbReference>
<evidence type="ECO:0000259" key="1">
    <source>
        <dbReference type="Pfam" id="PF01978"/>
    </source>
</evidence>
<dbReference type="InterPro" id="IPR036388">
    <property type="entry name" value="WH-like_DNA-bd_sf"/>
</dbReference>
<dbReference type="EMBL" id="CP045482">
    <property type="protein sequence ID" value="QGR22495.1"/>
    <property type="molecule type" value="Genomic_DNA"/>
</dbReference>
<dbReference type="Pfam" id="PF01978">
    <property type="entry name" value="TrmB"/>
    <property type="match status" value="1"/>
</dbReference>
<feature type="domain" description="Transcription regulator TrmB N-terminal" evidence="1">
    <location>
        <begin position="19"/>
        <end position="83"/>
    </location>
</feature>
<dbReference type="Proteomes" id="UP000474054">
    <property type="component" value="Unassembled WGS sequence"/>
</dbReference>
<dbReference type="SUPFAM" id="SSF46785">
    <property type="entry name" value="Winged helix' DNA-binding domain"/>
    <property type="match status" value="1"/>
</dbReference>
<evidence type="ECO:0000313" key="2">
    <source>
        <dbReference type="EMBL" id="MQL54696.1"/>
    </source>
</evidence>
<dbReference type="CDD" id="cd00090">
    <property type="entry name" value="HTH_ARSR"/>
    <property type="match status" value="1"/>
</dbReference>
<dbReference type="PANTHER" id="PTHR34293:SF1">
    <property type="entry name" value="HTH-TYPE TRANSCRIPTIONAL REGULATOR TRMBL2"/>
    <property type="match status" value="1"/>
</dbReference>
<dbReference type="InterPro" id="IPR011991">
    <property type="entry name" value="ArsR-like_HTH"/>
</dbReference>
<keyword evidence="4" id="KW-1185">Reference proteome</keyword>
<dbReference type="KEGG" id="aamb:D1866_11305"/>
<protein>
    <submittedName>
        <fullName evidence="3">Winged helix-turn-helix transcriptional regulator</fullName>
    </submittedName>
</protein>
<evidence type="ECO:0000313" key="4">
    <source>
        <dbReference type="Proteomes" id="UP000426328"/>
    </source>
</evidence>
<dbReference type="InterPro" id="IPR036390">
    <property type="entry name" value="WH_DNA-bd_sf"/>
</dbReference>
<reference evidence="2 5" key="1">
    <citation type="submission" date="2019-10" db="EMBL/GenBank/DDBJ databases">
        <title>Comparative genomics of sulfur disproportionating microorganisms.</title>
        <authorList>
            <person name="Ward L.M."/>
            <person name="Bertran E."/>
            <person name="Johnston D."/>
        </authorList>
    </citation>
    <scope>NUCLEOTIDE SEQUENCE [LARGE SCALE GENOMIC DNA]</scope>
    <source>
        <strain evidence="2 5">DSM 3772</strain>
    </source>
</reference>
<accession>A0A650CXT2</accession>
<dbReference type="GeneID" id="42780325"/>